<keyword evidence="2" id="KW-0732">Signal</keyword>
<feature type="chain" id="PRO_5003138213" description="Lipoprotein" evidence="2">
    <location>
        <begin position="21"/>
        <end position="152"/>
    </location>
</feature>
<dbReference type="Proteomes" id="UP000004394">
    <property type="component" value="Unassembled WGS sequence"/>
</dbReference>
<dbReference type="Pfam" id="PF16246">
    <property type="entry name" value="DUF4903"/>
    <property type="match status" value="1"/>
</dbReference>
<organism evidence="3 4">
    <name type="scientific">Hoylesella marshii DSM 16973 = JCM 13450</name>
    <dbReference type="NCBI Taxonomy" id="862515"/>
    <lineage>
        <taxon>Bacteria</taxon>
        <taxon>Pseudomonadati</taxon>
        <taxon>Bacteroidota</taxon>
        <taxon>Bacteroidia</taxon>
        <taxon>Bacteroidales</taxon>
        <taxon>Prevotellaceae</taxon>
        <taxon>Hoylesella</taxon>
    </lineage>
</organism>
<feature type="compositionally biased region" description="Basic and acidic residues" evidence="1">
    <location>
        <begin position="142"/>
        <end position="152"/>
    </location>
</feature>
<evidence type="ECO:0000256" key="1">
    <source>
        <dbReference type="SAM" id="MobiDB-lite"/>
    </source>
</evidence>
<evidence type="ECO:0000313" key="3">
    <source>
        <dbReference type="EMBL" id="EFM02310.1"/>
    </source>
</evidence>
<evidence type="ECO:0008006" key="5">
    <source>
        <dbReference type="Google" id="ProtNLM"/>
    </source>
</evidence>
<dbReference type="STRING" id="862515.HMPREF0658_0815"/>
<dbReference type="EMBL" id="AEEI01000026">
    <property type="protein sequence ID" value="EFM02310.1"/>
    <property type="molecule type" value="Genomic_DNA"/>
</dbReference>
<comment type="caution">
    <text evidence="3">The sequence shown here is derived from an EMBL/GenBank/DDBJ whole genome shotgun (WGS) entry which is preliminary data.</text>
</comment>
<accession>E0NRL4</accession>
<evidence type="ECO:0000313" key="4">
    <source>
        <dbReference type="Proteomes" id="UP000004394"/>
    </source>
</evidence>
<sequence length="152" mass="16922">MKQKQNFYLFICLIMMFSFAVSSCSSDNENTKKALPEADIAKAKGLLNGDIVLSTKAYLKGVDNTLLPTGCPTKFNFTWKENDIMVLSLPNFKVGKMPFSVTFRCETKFLQLGTWEKDEHKGSGWVKFEGTDGNVSTSASDTETKKQVAEPV</sequence>
<dbReference type="BioCyc" id="PMAR862515-HMP:GMOO-829-MONOMER"/>
<evidence type="ECO:0000256" key="2">
    <source>
        <dbReference type="SAM" id="SignalP"/>
    </source>
</evidence>
<dbReference type="PROSITE" id="PS51257">
    <property type="entry name" value="PROKAR_LIPOPROTEIN"/>
    <property type="match status" value="1"/>
</dbReference>
<protein>
    <recommendedName>
        <fullName evidence="5">Lipoprotein</fullName>
    </recommendedName>
</protein>
<dbReference type="AlphaFoldDB" id="E0NRL4"/>
<dbReference type="HOGENOM" id="CLU_1720695_0_0_10"/>
<reference evidence="3" key="1">
    <citation type="submission" date="2010-07" db="EMBL/GenBank/DDBJ databases">
        <authorList>
            <person name="Muzny D."/>
            <person name="Qin X."/>
            <person name="Deng J."/>
            <person name="Jiang H."/>
            <person name="Liu Y."/>
            <person name="Qu J."/>
            <person name="Song X.-Z."/>
            <person name="Zhang L."/>
            <person name="Thornton R."/>
            <person name="Coyle M."/>
            <person name="Francisco L."/>
            <person name="Jackson L."/>
            <person name="Javaid M."/>
            <person name="Korchina V."/>
            <person name="Kovar C."/>
            <person name="Mata R."/>
            <person name="Mathew T."/>
            <person name="Ngo R."/>
            <person name="Nguyen L."/>
            <person name="Nguyen N."/>
            <person name="Okwuonu G."/>
            <person name="Ongeri F."/>
            <person name="Pham C."/>
            <person name="Simmons D."/>
            <person name="Wilczek-Boney K."/>
            <person name="Hale W."/>
            <person name="Jakkamsetti A."/>
            <person name="Pham P."/>
            <person name="Ruth R."/>
            <person name="San Lucas F."/>
            <person name="Warren J."/>
            <person name="Zhang J."/>
            <person name="Zhao Z."/>
            <person name="Zhou C."/>
            <person name="Zhu D."/>
            <person name="Lee S."/>
            <person name="Bess C."/>
            <person name="Blankenburg K."/>
            <person name="Forbes L."/>
            <person name="Fu Q."/>
            <person name="Gubbala S."/>
            <person name="Hirani K."/>
            <person name="Jayaseelan J.C."/>
            <person name="Lara F."/>
            <person name="Munidasa M."/>
            <person name="Palculict T."/>
            <person name="Patil S."/>
            <person name="Pu L.-L."/>
            <person name="Saada N."/>
            <person name="Tang L."/>
            <person name="Weissenberger G."/>
            <person name="Zhu Y."/>
            <person name="Hemphill L."/>
            <person name="Shang Y."/>
            <person name="Youmans B."/>
            <person name="Ayvaz T."/>
            <person name="Ross M."/>
            <person name="Santibanez J."/>
            <person name="Aqrawi P."/>
            <person name="Gross S."/>
            <person name="Joshi V."/>
            <person name="Fowler G."/>
            <person name="Nazareth L."/>
            <person name="Reid J."/>
            <person name="Worley K."/>
            <person name="Petrosino J."/>
            <person name="Highlander S."/>
            <person name="Gibbs R."/>
        </authorList>
    </citation>
    <scope>NUCLEOTIDE SEQUENCE [LARGE SCALE GENOMIC DNA]</scope>
    <source>
        <strain evidence="3">DSM 16973</strain>
    </source>
</reference>
<dbReference type="eggNOG" id="ENOG5032WT4">
    <property type="taxonomic scope" value="Bacteria"/>
</dbReference>
<keyword evidence="4" id="KW-1185">Reference proteome</keyword>
<dbReference type="InterPro" id="IPR032597">
    <property type="entry name" value="DUF4903"/>
</dbReference>
<feature type="signal peptide" evidence="2">
    <location>
        <begin position="1"/>
        <end position="20"/>
    </location>
</feature>
<gene>
    <name evidence="3" type="ORF">HMPREF0658_0815</name>
</gene>
<feature type="region of interest" description="Disordered" evidence="1">
    <location>
        <begin position="126"/>
        <end position="152"/>
    </location>
</feature>
<name>E0NRL4_9BACT</name>
<proteinExistence type="predicted"/>